<evidence type="ECO:0000313" key="2">
    <source>
        <dbReference type="EMBL" id="KAI1861529.1"/>
    </source>
</evidence>
<gene>
    <name evidence="2" type="ORF">JX265_009496</name>
</gene>
<protein>
    <submittedName>
        <fullName evidence="2">Uncharacterized protein</fullName>
    </submittedName>
</protein>
<accession>A0A9P9WFY2</accession>
<dbReference type="AlphaFoldDB" id="A0A9P9WFY2"/>
<comment type="caution">
    <text evidence="2">The sequence shown here is derived from an EMBL/GenBank/DDBJ whole genome shotgun (WGS) entry which is preliminary data.</text>
</comment>
<dbReference type="Proteomes" id="UP000829685">
    <property type="component" value="Unassembled WGS sequence"/>
</dbReference>
<proteinExistence type="predicted"/>
<keyword evidence="3" id="KW-1185">Reference proteome</keyword>
<name>A0A9P9WFY2_9PEZI</name>
<sequence length="167" mass="18199">MDPVTEAKYYQFKAAGCAAVVAQKLLQNTQGLLNNKEDQAVVQGVATLNGGAGAALREHFKNDIRHFEVVKAKLVSLLVAWETIMEAKRHYDADERKDQDPTASGLSPMEAVLLFRIIIRLARPGITAIAVPASVKRSVEADDEPEAKRAKSDVAETKTAENQGKEN</sequence>
<organism evidence="2 3">
    <name type="scientific">Neoarthrinium moseri</name>
    <dbReference type="NCBI Taxonomy" id="1658444"/>
    <lineage>
        <taxon>Eukaryota</taxon>
        <taxon>Fungi</taxon>
        <taxon>Dikarya</taxon>
        <taxon>Ascomycota</taxon>
        <taxon>Pezizomycotina</taxon>
        <taxon>Sordariomycetes</taxon>
        <taxon>Xylariomycetidae</taxon>
        <taxon>Amphisphaeriales</taxon>
        <taxon>Apiosporaceae</taxon>
        <taxon>Neoarthrinium</taxon>
    </lineage>
</organism>
<evidence type="ECO:0000313" key="3">
    <source>
        <dbReference type="Proteomes" id="UP000829685"/>
    </source>
</evidence>
<dbReference type="EMBL" id="JAFIMR010000029">
    <property type="protein sequence ID" value="KAI1861529.1"/>
    <property type="molecule type" value="Genomic_DNA"/>
</dbReference>
<feature type="compositionally biased region" description="Basic and acidic residues" evidence="1">
    <location>
        <begin position="146"/>
        <end position="167"/>
    </location>
</feature>
<evidence type="ECO:0000256" key="1">
    <source>
        <dbReference type="SAM" id="MobiDB-lite"/>
    </source>
</evidence>
<feature type="region of interest" description="Disordered" evidence="1">
    <location>
        <begin position="136"/>
        <end position="167"/>
    </location>
</feature>
<reference evidence="2" key="1">
    <citation type="submission" date="2021-03" db="EMBL/GenBank/DDBJ databases">
        <title>Revisited historic fungal species revealed as producer of novel bioactive compounds through whole genome sequencing and comparative genomics.</title>
        <authorList>
            <person name="Vignolle G.A."/>
            <person name="Hochenegger N."/>
            <person name="Mach R.L."/>
            <person name="Mach-Aigner A.R."/>
            <person name="Javad Rahimi M."/>
            <person name="Salim K.A."/>
            <person name="Chan C.M."/>
            <person name="Lim L.B.L."/>
            <person name="Cai F."/>
            <person name="Druzhinina I.S."/>
            <person name="U'Ren J.M."/>
            <person name="Derntl C."/>
        </authorList>
    </citation>
    <scope>NUCLEOTIDE SEQUENCE</scope>
    <source>
        <strain evidence="2">TUCIM 5799</strain>
    </source>
</reference>